<gene>
    <name evidence="17" type="ORF">CWI38_0852p0020</name>
</gene>
<dbReference type="InterPro" id="IPR027417">
    <property type="entry name" value="P-loop_NTPase"/>
</dbReference>
<dbReference type="SMART" id="SM00487">
    <property type="entry name" value="DEXDc"/>
    <property type="match status" value="1"/>
</dbReference>
<evidence type="ECO:0000256" key="6">
    <source>
        <dbReference type="ARBA" id="ARBA00022801"/>
    </source>
</evidence>
<evidence type="ECO:0000256" key="4">
    <source>
        <dbReference type="ARBA" id="ARBA00022741"/>
    </source>
</evidence>
<feature type="compositionally biased region" description="Polar residues" evidence="13">
    <location>
        <begin position="530"/>
        <end position="542"/>
    </location>
</feature>
<evidence type="ECO:0000256" key="2">
    <source>
        <dbReference type="ARBA" id="ARBA00007025"/>
    </source>
</evidence>
<keyword evidence="5 12" id="KW-0227">DNA damage</keyword>
<dbReference type="GO" id="GO:0031011">
    <property type="term" value="C:Ino80 complex"/>
    <property type="evidence" value="ECO:0007669"/>
    <property type="project" value="UniProtKB-UniRule"/>
</dbReference>
<feature type="domain" description="Helicase ATP-binding" evidence="14">
    <location>
        <begin position="342"/>
        <end position="630"/>
    </location>
</feature>
<dbReference type="EMBL" id="PITK01000852">
    <property type="protein sequence ID" value="TBU12205.1"/>
    <property type="molecule type" value="Genomic_DNA"/>
</dbReference>
<comment type="subcellular location">
    <subcellularLocation>
        <location evidence="1 12">Nucleus</location>
    </subcellularLocation>
</comment>
<comment type="similarity">
    <text evidence="2 12">Belongs to the SNF2/RAD54 helicase family.</text>
</comment>
<evidence type="ECO:0000313" key="17">
    <source>
        <dbReference type="EMBL" id="TBU12205.1"/>
    </source>
</evidence>
<dbReference type="GO" id="GO:0006281">
    <property type="term" value="P:DNA repair"/>
    <property type="evidence" value="ECO:0007669"/>
    <property type="project" value="UniProtKB-UniRule"/>
</dbReference>
<dbReference type="InterPro" id="IPR049730">
    <property type="entry name" value="SNF2/RAD54-like_C"/>
</dbReference>
<dbReference type="Gene3D" id="3.40.50.300">
    <property type="entry name" value="P-loop containing nucleotide triphosphate hydrolases"/>
    <property type="match status" value="1"/>
</dbReference>
<dbReference type="STRING" id="1176355.A0A4Q9LWU8"/>
<evidence type="ECO:0000313" key="18">
    <source>
        <dbReference type="Proteomes" id="UP000292282"/>
    </source>
</evidence>
<accession>A0A4Q9LWU8</accession>
<keyword evidence="6 12" id="KW-0378">Hydrolase</keyword>
<keyword evidence="17" id="KW-0347">Helicase</keyword>
<comment type="domain">
    <text evidence="12">The DBINO region is involved in binding to DNA.</text>
</comment>
<dbReference type="Pfam" id="PF13892">
    <property type="entry name" value="DBINO"/>
    <property type="match status" value="1"/>
</dbReference>
<evidence type="ECO:0000256" key="13">
    <source>
        <dbReference type="SAM" id="MobiDB-lite"/>
    </source>
</evidence>
<dbReference type="GO" id="GO:0005524">
    <property type="term" value="F:ATP binding"/>
    <property type="evidence" value="ECO:0007669"/>
    <property type="project" value="UniProtKB-UniRule"/>
</dbReference>
<evidence type="ECO:0000256" key="9">
    <source>
        <dbReference type="ARBA" id="ARBA00023159"/>
    </source>
</evidence>
<feature type="region of interest" description="Disordered" evidence="13">
    <location>
        <begin position="889"/>
        <end position="930"/>
    </location>
</feature>
<dbReference type="Proteomes" id="UP000292282">
    <property type="component" value="Unassembled WGS sequence"/>
</dbReference>
<feature type="region of interest" description="Disordered" evidence="13">
    <location>
        <begin position="211"/>
        <end position="239"/>
    </location>
</feature>
<dbReference type="VEuPathDB" id="MicrosporidiaDB:CWI38_0852p0020"/>
<feature type="compositionally biased region" description="Low complexity" evidence="13">
    <location>
        <begin position="899"/>
        <end position="910"/>
    </location>
</feature>
<evidence type="ECO:0000256" key="11">
    <source>
        <dbReference type="ARBA" id="ARBA00023242"/>
    </source>
</evidence>
<name>A0A4Q9LWU8_9MICR</name>
<comment type="subunit">
    <text evidence="12">Component of the INO80 chromatin-remodeling complex.</text>
</comment>
<dbReference type="PROSITE" id="PS51194">
    <property type="entry name" value="HELICASE_CTER"/>
    <property type="match status" value="1"/>
</dbReference>
<keyword evidence="8 12" id="KW-0238">DNA-binding</keyword>
<feature type="region of interest" description="Disordered" evidence="13">
    <location>
        <begin position="149"/>
        <end position="177"/>
    </location>
</feature>
<dbReference type="InterPro" id="IPR001650">
    <property type="entry name" value="Helicase_C-like"/>
</dbReference>
<evidence type="ECO:0000256" key="1">
    <source>
        <dbReference type="ARBA" id="ARBA00004123"/>
    </source>
</evidence>
<feature type="compositionally biased region" description="Polar residues" evidence="13">
    <location>
        <begin position="889"/>
        <end position="898"/>
    </location>
</feature>
<evidence type="ECO:0000256" key="12">
    <source>
        <dbReference type="RuleBase" id="RU368001"/>
    </source>
</evidence>
<comment type="caution">
    <text evidence="17">The sequence shown here is derived from an EMBL/GenBank/DDBJ whole genome shotgun (WGS) entry which is preliminary data.</text>
</comment>
<feature type="compositionally biased region" description="Polar residues" evidence="13">
    <location>
        <begin position="511"/>
        <end position="523"/>
    </location>
</feature>
<evidence type="ECO:0000259" key="16">
    <source>
        <dbReference type="PROSITE" id="PS51413"/>
    </source>
</evidence>
<organism evidence="17 18">
    <name type="scientific">Hamiltosporidium tvaerminnensis</name>
    <dbReference type="NCBI Taxonomy" id="1176355"/>
    <lineage>
        <taxon>Eukaryota</taxon>
        <taxon>Fungi</taxon>
        <taxon>Fungi incertae sedis</taxon>
        <taxon>Microsporidia</taxon>
        <taxon>Dubosqiidae</taxon>
        <taxon>Hamiltosporidium</taxon>
    </lineage>
</organism>
<dbReference type="SUPFAM" id="SSF52540">
    <property type="entry name" value="P-loop containing nucleoside triphosphate hydrolases"/>
    <property type="match status" value="2"/>
</dbReference>
<evidence type="ECO:0000256" key="5">
    <source>
        <dbReference type="ARBA" id="ARBA00022763"/>
    </source>
</evidence>
<dbReference type="PROSITE" id="PS51413">
    <property type="entry name" value="DBINO"/>
    <property type="match status" value="1"/>
</dbReference>
<feature type="region of interest" description="Disordered" evidence="13">
    <location>
        <begin position="438"/>
        <end position="544"/>
    </location>
</feature>
<feature type="compositionally biased region" description="Polar residues" evidence="13">
    <location>
        <begin position="465"/>
        <end position="503"/>
    </location>
</feature>
<comment type="function">
    <text evidence="12">ATPase component of the INO80 complex which remodels chromatin by shifting nucleosomes and is involved in DNA repair.</text>
</comment>
<evidence type="ECO:0000259" key="15">
    <source>
        <dbReference type="PROSITE" id="PS51194"/>
    </source>
</evidence>
<dbReference type="SMART" id="SM00490">
    <property type="entry name" value="HELICc"/>
    <property type="match status" value="1"/>
</dbReference>
<evidence type="ECO:0000256" key="3">
    <source>
        <dbReference type="ARBA" id="ARBA00019805"/>
    </source>
</evidence>
<keyword evidence="4" id="KW-0547">Nucleotide-binding</keyword>
<feature type="compositionally biased region" description="Basic and acidic residues" evidence="13">
    <location>
        <begin position="151"/>
        <end position="177"/>
    </location>
</feature>
<dbReference type="GO" id="GO:0003677">
    <property type="term" value="F:DNA binding"/>
    <property type="evidence" value="ECO:0007669"/>
    <property type="project" value="UniProtKB-UniRule"/>
</dbReference>
<keyword evidence="7 12" id="KW-0067">ATP-binding</keyword>
<dbReference type="GO" id="GO:0016887">
    <property type="term" value="F:ATP hydrolysis activity"/>
    <property type="evidence" value="ECO:0007669"/>
    <property type="project" value="TreeGrafter"/>
</dbReference>
<evidence type="ECO:0000256" key="7">
    <source>
        <dbReference type="ARBA" id="ARBA00022840"/>
    </source>
</evidence>
<feature type="domain" description="DBINO" evidence="16">
    <location>
        <begin position="82"/>
        <end position="205"/>
    </location>
</feature>
<keyword evidence="18" id="KW-1185">Reference proteome</keyword>
<dbReference type="InterPro" id="IPR000330">
    <property type="entry name" value="SNF2_N"/>
</dbReference>
<feature type="domain" description="Helicase C-terminal" evidence="15">
    <location>
        <begin position="1126"/>
        <end position="1280"/>
    </location>
</feature>
<comment type="catalytic activity">
    <reaction evidence="12">
        <text>ATP + H2O = ADP + phosphate + H(+)</text>
        <dbReference type="Rhea" id="RHEA:13065"/>
        <dbReference type="ChEBI" id="CHEBI:15377"/>
        <dbReference type="ChEBI" id="CHEBI:15378"/>
        <dbReference type="ChEBI" id="CHEBI:30616"/>
        <dbReference type="ChEBI" id="CHEBI:43474"/>
        <dbReference type="ChEBI" id="CHEBI:456216"/>
    </reaction>
</comment>
<dbReference type="InterPro" id="IPR020838">
    <property type="entry name" value="DBINO"/>
</dbReference>
<keyword evidence="11" id="KW-0539">Nucleus</keyword>
<dbReference type="PROSITE" id="PS51192">
    <property type="entry name" value="HELICASE_ATP_BIND_1"/>
    <property type="match status" value="1"/>
</dbReference>
<dbReference type="InterPro" id="IPR014001">
    <property type="entry name" value="Helicase_ATP-bd"/>
</dbReference>
<dbReference type="PANTHER" id="PTHR45685">
    <property type="entry name" value="HELICASE SRCAP-RELATED"/>
    <property type="match status" value="1"/>
</dbReference>
<dbReference type="OrthoDB" id="372624at2759"/>
<dbReference type="InterPro" id="IPR038718">
    <property type="entry name" value="SNF2-like_sf"/>
</dbReference>
<evidence type="ECO:0000256" key="8">
    <source>
        <dbReference type="ARBA" id="ARBA00023125"/>
    </source>
</evidence>
<evidence type="ECO:0000259" key="14">
    <source>
        <dbReference type="PROSITE" id="PS51192"/>
    </source>
</evidence>
<dbReference type="InterPro" id="IPR050520">
    <property type="entry name" value="INO80/SWR1_helicase"/>
</dbReference>
<dbReference type="Pfam" id="PF00271">
    <property type="entry name" value="Helicase_C"/>
    <property type="match status" value="1"/>
</dbReference>
<evidence type="ECO:0000256" key="10">
    <source>
        <dbReference type="ARBA" id="ARBA00023204"/>
    </source>
</evidence>
<dbReference type="Gene3D" id="3.40.50.10810">
    <property type="entry name" value="Tandem AAA-ATPase domain"/>
    <property type="match status" value="2"/>
</dbReference>
<feature type="compositionally biased region" description="Low complexity" evidence="13">
    <location>
        <begin position="440"/>
        <end position="464"/>
    </location>
</feature>
<dbReference type="PANTHER" id="PTHR45685:SF2">
    <property type="entry name" value="CHROMATIN-REMODELING ATPASE INO80"/>
    <property type="match status" value="1"/>
</dbReference>
<dbReference type="EC" id="3.6.4.-" evidence="12"/>
<dbReference type="GO" id="GO:0004386">
    <property type="term" value="F:helicase activity"/>
    <property type="evidence" value="ECO:0007669"/>
    <property type="project" value="UniProtKB-KW"/>
</dbReference>
<keyword evidence="10 12" id="KW-0234">DNA repair</keyword>
<feature type="compositionally biased region" description="Low complexity" evidence="13">
    <location>
        <begin position="918"/>
        <end position="930"/>
    </location>
</feature>
<protein>
    <recommendedName>
        <fullName evidence="3 12">Chromatin-remodeling ATPase INO80</fullName>
        <ecNumber evidence="12">3.6.4.-</ecNumber>
    </recommendedName>
</protein>
<proteinExistence type="inferred from homology"/>
<dbReference type="Pfam" id="PF00176">
    <property type="entry name" value="SNF2-rel_dom"/>
    <property type="match status" value="2"/>
</dbReference>
<dbReference type="GO" id="GO:0042393">
    <property type="term" value="F:histone binding"/>
    <property type="evidence" value="ECO:0007669"/>
    <property type="project" value="TreeGrafter"/>
</dbReference>
<dbReference type="CDD" id="cd18793">
    <property type="entry name" value="SF2_C_SNF"/>
    <property type="match status" value="1"/>
</dbReference>
<keyword evidence="9" id="KW-0010">Activator</keyword>
<reference evidence="17 18" key="1">
    <citation type="submission" date="2017-12" db="EMBL/GenBank/DDBJ databases">
        <authorList>
            <person name="Pombert J.-F."/>
            <person name="Haag K.L."/>
            <person name="Ebert D."/>
        </authorList>
    </citation>
    <scope>NUCLEOTIDE SEQUENCE [LARGE SCALE GENOMIC DNA]</scope>
    <source>
        <strain evidence="17">IL-G-3</strain>
    </source>
</reference>
<dbReference type="GO" id="GO:0006338">
    <property type="term" value="P:chromatin remodeling"/>
    <property type="evidence" value="ECO:0007669"/>
    <property type="project" value="UniProtKB-UniRule"/>
</dbReference>
<sequence length="1295" mass="148244">MKHLTLLKKLFEEHNTPFPTPTELSTINQPTLATLLCDTTHTNNHPPHKSSSHTISTILKEIKTEIKLAENTTNIRTALSVNYSILIKSHILKTQKAILLLHSSTLSFYRKISGLCVREAKRAFSRTSRVNPLLKGKKLTKEISLYHRKTDKTEKDSKKKIEKEQIEKKKKDFEQKESERQSRKLNFLLTQTELFSHFIMHKKKEGFVYEKDSKEGGVSDSKDRLEGVNDSTDKQDPLSKITDEQHPFINSINEQHPFINSTDKQHPLSTNGITTTIEQHPFNNTPTDIPVIDTKSLADKEIARTQEYSSTSKKSLYTSLQQPNILTCKLKDYQLKGLNWLANLYDQGINGILADDMGLGKTVQAISFLAYLYETENITGPFLIVTPASTLHNWLQEFEKFLPSFKIVPYWGSILERKALRKNWYKSGIGITAGGVNNIKSGEGVSNSNKNNKGSKGSKGVNNSTNEQHPLSNSADKQHPVNDSSNTYHPFNNSSNTHYPFNDSTDKQHPFNDSSNTYHPLSKSTDKQHPFNNSSNTYHPLSNTNTNLHTNTFNCVVTSYQIIVTDEKYFNKVKWNYMILDEAQAIKSSTSLRWKVLLNIKCRNRLLLTGTPIQNSMQELWALLHFIMPTLFDSHDEFNDWFSKEIESSAESKKVVSKAHLQRLHLILQPFMLRREKKDVKDELGIKTEKDVFCRLSYRQRMLYYGIEDSFKSKGVLSKVYSKGVLEGRFNTEDNVGDLGGVEGGVNDRDSKLDSIKGVGVKDSGIKGVNNSTYEQEGVNNSTNTLHPVTSNLDVSLFGLNTEYDNKDLDCLMNMAMQLRKVCNHPNLFEKPEVKSGFNFNKCYFIGRPYVDKGVSRIEMCLPRIVREFVEEKRRGCYSQENKTFSISYMDNTSDTSHNNTPNTRRNNNTSDISHMDNTPSTTHNNTPNTRLIDNTPNACLKNNTSNTSLNNNTPYTLLDNPTSVKRVKSSIINKEEDLKYFCKNKGYFDIRWPMKTTKDLYKSKYKDFNFIFPKVFNSNITSNFNTVNSYKEKDLLSSISKCKGVLNNNSYNNTLLDEILFNNTPLNNNTYTNTLLDNILYPNTPLYNTPYNNTPSSSLTPSLYKEYVTVPKLDTFISDSGKLWVLDGMLSKLKGEGHRVLLYFQMTKMIDLMEEYLIKKGYTYLRLDGSCKIRDRRDMVREWQSKDIFIFLLSTRAGGLGINLTAADTVIFYDSDWNPTVDQQAMDRAHRLGQTKDVTVYRLITEGTIEERIMERAMKKGEIQRMVIQGGEFQGKYLYIKDRVREALGIIFIN</sequence>